<reference evidence="1" key="1">
    <citation type="submission" date="2022-08" db="EMBL/GenBank/DDBJ databases">
        <title>Genomic Encyclopedia of Type Strains, Phase V (KMG-V): Genome sequencing to study the core and pangenomes of soil and plant-associated prokaryotes.</title>
        <authorList>
            <person name="Whitman W."/>
        </authorList>
    </citation>
    <scope>NUCLEOTIDE SEQUENCE</scope>
    <source>
        <strain evidence="1">0</strain>
    </source>
</reference>
<accession>A0A9X2TEI9</accession>
<dbReference type="AlphaFoldDB" id="A0A9X2TEI9"/>
<comment type="caution">
    <text evidence="1">The sequence shown here is derived from an EMBL/GenBank/DDBJ whole genome shotgun (WGS) entry which is preliminary data.</text>
</comment>
<dbReference type="EMBL" id="JANUAU010000001">
    <property type="protein sequence ID" value="MCS3676382.1"/>
    <property type="molecule type" value="Genomic_DNA"/>
</dbReference>
<gene>
    <name evidence="1" type="ORF">GGP71_000278</name>
</gene>
<protein>
    <submittedName>
        <fullName evidence="1">CRISPR-associated protein Cas5</fullName>
    </submittedName>
</protein>
<name>A0A9X2TEI9_9BACT</name>
<proteinExistence type="predicted"/>
<dbReference type="RefSeq" id="WP_259079210.1">
    <property type="nucleotide sequence ID" value="NZ_JANUAU010000001.1"/>
</dbReference>
<evidence type="ECO:0000313" key="2">
    <source>
        <dbReference type="Proteomes" id="UP001155027"/>
    </source>
</evidence>
<sequence>MPAIDLSFLLENPSNTEATGTLTVDPLAPLSMNTSVPGKHFQTETTPPKRQLYGMIENAFGLHFGWSKGAFGYKLKQALADEAEADVSISGTRSRNYQPLLAPYYELELAKAPDTETYDDTQWLHKWRDTAQVRASASNQDWRGVQDKPGNYGYGKTPVQREYVVADGAWIYDVCTTESAGSALRAALKAPRGPLYLGTSDGWVDARFRFTSE</sequence>
<dbReference type="Gene3D" id="3.30.70.2660">
    <property type="match status" value="1"/>
</dbReference>
<dbReference type="Proteomes" id="UP001155027">
    <property type="component" value="Unassembled WGS sequence"/>
</dbReference>
<evidence type="ECO:0000313" key="1">
    <source>
        <dbReference type="EMBL" id="MCS3676382.1"/>
    </source>
</evidence>
<organism evidence="1 2">
    <name type="scientific">Salinibacter ruber</name>
    <dbReference type="NCBI Taxonomy" id="146919"/>
    <lineage>
        <taxon>Bacteria</taxon>
        <taxon>Pseudomonadati</taxon>
        <taxon>Rhodothermota</taxon>
        <taxon>Rhodothermia</taxon>
        <taxon>Rhodothermales</taxon>
        <taxon>Salinibacteraceae</taxon>
        <taxon>Salinibacter</taxon>
    </lineage>
</organism>